<evidence type="ECO:0000313" key="15">
    <source>
        <dbReference type="Proteomes" id="UP001549921"/>
    </source>
</evidence>
<sequence>MKSKRRHQTSSEESELSDGSEQSSSSSASDSEDSSVSEHRYKKKRKRAESSDSDSDSDDQKRSKKRKHKKKKKKHGKKKRRANSEEGSHSAEDLSSVSEGEISPKKKRKHKHKHSKRARSSSGSDIEEVRVERRLHSVVKERRATSEEGSQPSRTYYQKEYCHSQSGEEYDREREVQRFYRGSSKERRLQYEEQYQYGRERNDRYVSYNQGKYEHKNREKYGQSSHYDDTNDDYNRRQPDFESYKRQARYEDHRTHENYHRKQRGENNHHPRGEDPRAYNRYNQYEDRAPKRDYDESKDYRERRGPPDPERYRQREYPDKREKYREERYSAERPREVPTRRDRPSRPDKPLPPPEVDRSRSRSPSSRYKRRDEERGTSSRPRDERRERTRDDEREPASKPREDTKPRERKSRFANAEDNKEYSWGKTDVKKEDGKNTGEKEKPNFGLSGKLTADQNTVNGVVIKYTQPEDAKQPKRRWRFYPFKGDKALPILYIHRQSAFLIGRDKKVADIPLEHPSISKQHAALQFRATPFTRPDGTQGRRVRPYIIDLDSANGTFVNNKKVEPRRYVELLERDVVKFGFSQREYVLLHENSKDDAQDDDHHDPPELGAAITTTDQIKREKRVKEEVAEDGE</sequence>
<feature type="compositionally biased region" description="Basic and acidic residues" evidence="12">
    <location>
        <begin position="212"/>
        <end position="360"/>
    </location>
</feature>
<feature type="domain" description="FHA" evidence="13">
    <location>
        <begin position="500"/>
        <end position="563"/>
    </location>
</feature>
<dbReference type="GO" id="GO:0031047">
    <property type="term" value="P:regulatory ncRNA-mediated gene silencing"/>
    <property type="evidence" value="ECO:0007669"/>
    <property type="project" value="UniProtKB-KW"/>
</dbReference>
<feature type="compositionally biased region" description="Basic and acidic residues" evidence="12">
    <location>
        <begin position="617"/>
        <end position="627"/>
    </location>
</feature>
<evidence type="ECO:0000256" key="10">
    <source>
        <dbReference type="ARBA" id="ARBA00023242"/>
    </source>
</evidence>
<evidence type="ECO:0000313" key="14">
    <source>
        <dbReference type="EMBL" id="KAL0830546.1"/>
    </source>
</evidence>
<dbReference type="Proteomes" id="UP001549921">
    <property type="component" value="Unassembled WGS sequence"/>
</dbReference>
<dbReference type="GO" id="GO:0008380">
    <property type="term" value="P:RNA splicing"/>
    <property type="evidence" value="ECO:0007669"/>
    <property type="project" value="UniProtKB-KW"/>
</dbReference>
<name>A0ABD0SYZ1_LOXSC</name>
<feature type="region of interest" description="Disordered" evidence="12">
    <location>
        <begin position="593"/>
        <end position="633"/>
    </location>
</feature>
<feature type="compositionally biased region" description="Basic and acidic residues" evidence="12">
    <location>
        <begin position="370"/>
        <end position="406"/>
    </location>
</feature>
<feature type="compositionally biased region" description="Basic residues" evidence="12">
    <location>
        <begin position="62"/>
        <end position="81"/>
    </location>
</feature>
<feature type="compositionally biased region" description="Basic and acidic residues" evidence="12">
    <location>
        <begin position="82"/>
        <end position="92"/>
    </location>
</feature>
<dbReference type="GO" id="GO:0005681">
    <property type="term" value="C:spliceosomal complex"/>
    <property type="evidence" value="ECO:0007669"/>
    <property type="project" value="UniProtKB-KW"/>
</dbReference>
<dbReference type="PANTHER" id="PTHR23308">
    <property type="entry name" value="NUCLEAR INHIBITOR OF PROTEIN PHOSPHATASE-1"/>
    <property type="match status" value="1"/>
</dbReference>
<dbReference type="PROSITE" id="PS50006">
    <property type="entry name" value="FHA_DOMAIN"/>
    <property type="match status" value="1"/>
</dbReference>
<feature type="compositionally biased region" description="Low complexity" evidence="12">
    <location>
        <begin position="19"/>
        <end position="29"/>
    </location>
</feature>
<evidence type="ECO:0000256" key="11">
    <source>
        <dbReference type="ARBA" id="ARBA00055964"/>
    </source>
</evidence>
<evidence type="ECO:0000256" key="6">
    <source>
        <dbReference type="ARBA" id="ARBA00022843"/>
    </source>
</evidence>
<keyword evidence="5" id="KW-0747">Spliceosome</keyword>
<evidence type="ECO:0000256" key="8">
    <source>
        <dbReference type="ARBA" id="ARBA00023158"/>
    </source>
</evidence>
<comment type="caution">
    <text evidence="14">The sequence shown here is derived from an EMBL/GenBank/DDBJ whole genome shotgun (WGS) entry which is preliminary data.</text>
</comment>
<comment type="function">
    <text evidence="11">Required for pre-mRNA splicing as component of the spliceosome. As a component of the minor spliceosome, involved in the splicing of U12-type introns in pre-mRNAs. Down-regulates NF-kappa-B signaling by competing with RELA for CREBBP/EP300 binding. Involved in the microRNA (miRNA) biogenesis. May be involved in cyclin-D1/CCND1 mRNA stability through the SNARP complex which associates with both the 3'end of the CCND1 gene and its mRNA.</text>
</comment>
<feature type="compositionally biased region" description="Basic and acidic residues" evidence="12">
    <location>
        <begin position="127"/>
        <end position="146"/>
    </location>
</feature>
<dbReference type="GO" id="GO:0006397">
    <property type="term" value="P:mRNA processing"/>
    <property type="evidence" value="ECO:0007669"/>
    <property type="project" value="UniProtKB-KW"/>
</dbReference>
<dbReference type="SMART" id="SM00240">
    <property type="entry name" value="FHA"/>
    <property type="match status" value="1"/>
</dbReference>
<dbReference type="SUPFAM" id="SSF49879">
    <property type="entry name" value="SMAD/FHA domain"/>
    <property type="match status" value="1"/>
</dbReference>
<keyword evidence="7" id="KW-0175">Coiled coil</keyword>
<keyword evidence="3" id="KW-0597">Phosphoprotein</keyword>
<keyword evidence="6" id="KW-0832">Ubl conjugation</keyword>
<evidence type="ECO:0000256" key="7">
    <source>
        <dbReference type="ARBA" id="ARBA00023054"/>
    </source>
</evidence>
<accession>A0ABD0SYZ1</accession>
<dbReference type="InterPro" id="IPR050923">
    <property type="entry name" value="Cell_Proc_Reg/RNA_Proc"/>
</dbReference>
<keyword evidence="2" id="KW-1017">Isopeptide bond</keyword>
<dbReference type="AlphaFoldDB" id="A0ABD0SYZ1"/>
<gene>
    <name evidence="14" type="ORF">ABMA28_002704</name>
</gene>
<evidence type="ECO:0000256" key="5">
    <source>
        <dbReference type="ARBA" id="ARBA00022728"/>
    </source>
</evidence>
<evidence type="ECO:0000256" key="3">
    <source>
        <dbReference type="ARBA" id="ARBA00022553"/>
    </source>
</evidence>
<evidence type="ECO:0000256" key="12">
    <source>
        <dbReference type="SAM" id="MobiDB-lite"/>
    </source>
</evidence>
<feature type="compositionally biased region" description="Basic and acidic residues" evidence="12">
    <location>
        <begin position="169"/>
        <end position="191"/>
    </location>
</feature>
<evidence type="ECO:0000256" key="4">
    <source>
        <dbReference type="ARBA" id="ARBA00022664"/>
    </source>
</evidence>
<feature type="compositionally biased region" description="Basic and acidic residues" evidence="12">
    <location>
        <begin position="415"/>
        <end position="443"/>
    </location>
</feature>
<keyword evidence="9" id="KW-0508">mRNA splicing</keyword>
<proteinExistence type="predicted"/>
<dbReference type="InterPro" id="IPR000253">
    <property type="entry name" value="FHA_dom"/>
</dbReference>
<evidence type="ECO:0000259" key="13">
    <source>
        <dbReference type="PROSITE" id="PS50006"/>
    </source>
</evidence>
<dbReference type="FunFam" id="2.60.200.20:FF:000008">
    <property type="entry name" value="smad nuclear-interacting protein 1"/>
    <property type="match status" value="1"/>
</dbReference>
<keyword evidence="8" id="KW-0943">RNA-mediated gene silencing</keyword>
<organism evidence="14 15">
    <name type="scientific">Loxostege sticticalis</name>
    <name type="common">Beet webworm moth</name>
    <dbReference type="NCBI Taxonomy" id="481309"/>
    <lineage>
        <taxon>Eukaryota</taxon>
        <taxon>Metazoa</taxon>
        <taxon>Ecdysozoa</taxon>
        <taxon>Arthropoda</taxon>
        <taxon>Hexapoda</taxon>
        <taxon>Insecta</taxon>
        <taxon>Pterygota</taxon>
        <taxon>Neoptera</taxon>
        <taxon>Endopterygota</taxon>
        <taxon>Lepidoptera</taxon>
        <taxon>Glossata</taxon>
        <taxon>Ditrysia</taxon>
        <taxon>Pyraloidea</taxon>
        <taxon>Crambidae</taxon>
        <taxon>Pyraustinae</taxon>
        <taxon>Loxostege</taxon>
    </lineage>
</organism>
<keyword evidence="10" id="KW-0539">Nucleus</keyword>
<feature type="compositionally biased region" description="Basic residues" evidence="12">
    <location>
        <begin position="105"/>
        <end position="119"/>
    </location>
</feature>
<evidence type="ECO:0000256" key="2">
    <source>
        <dbReference type="ARBA" id="ARBA00022499"/>
    </source>
</evidence>
<comment type="subcellular location">
    <subcellularLocation>
        <location evidence="1">Nucleus</location>
    </subcellularLocation>
</comment>
<dbReference type="InterPro" id="IPR008984">
    <property type="entry name" value="SMAD_FHA_dom_sf"/>
</dbReference>
<feature type="region of interest" description="Disordered" evidence="12">
    <location>
        <begin position="1"/>
        <end position="452"/>
    </location>
</feature>
<dbReference type="Gene3D" id="2.60.200.20">
    <property type="match status" value="1"/>
</dbReference>
<reference evidence="14 15" key="1">
    <citation type="submission" date="2024-06" db="EMBL/GenBank/DDBJ databases">
        <title>A chromosome-level genome assembly of beet webworm, Loxostege sticticalis.</title>
        <authorList>
            <person name="Zhang Y."/>
        </authorList>
    </citation>
    <scope>NUCLEOTIDE SEQUENCE [LARGE SCALE GENOMIC DNA]</scope>
    <source>
        <strain evidence="14">AQ028</strain>
        <tissue evidence="14">Male pupae</tissue>
    </source>
</reference>
<keyword evidence="4" id="KW-0507">mRNA processing</keyword>
<feature type="compositionally biased region" description="Polar residues" evidence="12">
    <location>
        <begin position="147"/>
        <end position="156"/>
    </location>
</feature>
<protein>
    <recommendedName>
        <fullName evidence="13">FHA domain-containing protein</fullName>
    </recommendedName>
</protein>
<dbReference type="EMBL" id="JBEDNZ010000013">
    <property type="protein sequence ID" value="KAL0830546.1"/>
    <property type="molecule type" value="Genomic_DNA"/>
</dbReference>
<feature type="compositionally biased region" description="Basic and acidic residues" evidence="12">
    <location>
        <begin position="593"/>
        <end position="606"/>
    </location>
</feature>
<evidence type="ECO:0000256" key="9">
    <source>
        <dbReference type="ARBA" id="ARBA00023187"/>
    </source>
</evidence>
<evidence type="ECO:0000256" key="1">
    <source>
        <dbReference type="ARBA" id="ARBA00004123"/>
    </source>
</evidence>
<dbReference type="Pfam" id="PF00498">
    <property type="entry name" value="FHA"/>
    <property type="match status" value="1"/>
</dbReference>